<comment type="caution">
    <text evidence="2">The sequence shown here is derived from an EMBL/GenBank/DDBJ whole genome shotgun (WGS) entry which is preliminary data.</text>
</comment>
<dbReference type="Proteomes" id="UP000266861">
    <property type="component" value="Unassembled WGS sequence"/>
</dbReference>
<dbReference type="AlphaFoldDB" id="A0A397JUA9"/>
<organism evidence="2 3">
    <name type="scientific">Diversispora epigaea</name>
    <dbReference type="NCBI Taxonomy" id="1348612"/>
    <lineage>
        <taxon>Eukaryota</taxon>
        <taxon>Fungi</taxon>
        <taxon>Fungi incertae sedis</taxon>
        <taxon>Mucoromycota</taxon>
        <taxon>Glomeromycotina</taxon>
        <taxon>Glomeromycetes</taxon>
        <taxon>Diversisporales</taxon>
        <taxon>Diversisporaceae</taxon>
        <taxon>Diversispora</taxon>
    </lineage>
</organism>
<feature type="compositionally biased region" description="Low complexity" evidence="1">
    <location>
        <begin position="105"/>
        <end position="122"/>
    </location>
</feature>
<reference evidence="2 3" key="1">
    <citation type="submission" date="2018-08" db="EMBL/GenBank/DDBJ databases">
        <title>Genome and evolution of the arbuscular mycorrhizal fungus Diversispora epigaea (formerly Glomus versiforme) and its bacterial endosymbionts.</title>
        <authorList>
            <person name="Sun X."/>
            <person name="Fei Z."/>
            <person name="Harrison M."/>
        </authorList>
    </citation>
    <scope>NUCLEOTIDE SEQUENCE [LARGE SCALE GENOMIC DNA]</scope>
    <source>
        <strain evidence="2 3">IT104</strain>
    </source>
</reference>
<gene>
    <name evidence="2" type="ORF">Glove_21g164</name>
</gene>
<keyword evidence="3" id="KW-1185">Reference proteome</keyword>
<evidence type="ECO:0000313" key="2">
    <source>
        <dbReference type="EMBL" id="RHZ88804.1"/>
    </source>
</evidence>
<sequence length="174" mass="19662">MPSQQQMASLTNSHATKMTTTTPDIAFSKSSTTTAFATATTFIIINLFKLPQQPQQHSFLQQSPQSQYNTRSVGNTGLPPQQRQRRNLTDSSTIILTNHITTTKYHTHTNTTSTLPNSNTTQNRKHNSLPTTKSNGDVDYMKVSRQSTSEILNHHFIAFQQQQLQRKSTQQQQQ</sequence>
<feature type="region of interest" description="Disordered" evidence="1">
    <location>
        <begin position="105"/>
        <end position="138"/>
    </location>
</feature>
<feature type="compositionally biased region" description="Polar residues" evidence="1">
    <location>
        <begin position="68"/>
        <end position="82"/>
    </location>
</feature>
<protein>
    <submittedName>
        <fullName evidence="2">Uncharacterized protein</fullName>
    </submittedName>
</protein>
<accession>A0A397JUA9</accession>
<proteinExistence type="predicted"/>
<feature type="compositionally biased region" description="Low complexity" evidence="1">
    <location>
        <begin position="56"/>
        <end position="67"/>
    </location>
</feature>
<feature type="region of interest" description="Disordered" evidence="1">
    <location>
        <begin position="56"/>
        <end position="93"/>
    </location>
</feature>
<name>A0A397JUA9_9GLOM</name>
<evidence type="ECO:0000256" key="1">
    <source>
        <dbReference type="SAM" id="MobiDB-lite"/>
    </source>
</evidence>
<dbReference type="EMBL" id="PQFF01000019">
    <property type="protein sequence ID" value="RHZ88804.1"/>
    <property type="molecule type" value="Genomic_DNA"/>
</dbReference>
<evidence type="ECO:0000313" key="3">
    <source>
        <dbReference type="Proteomes" id="UP000266861"/>
    </source>
</evidence>